<dbReference type="Proteomes" id="UP000031012">
    <property type="component" value="Unassembled WGS sequence"/>
</dbReference>
<protein>
    <submittedName>
        <fullName evidence="2">Hydrolase</fullName>
    </submittedName>
</protein>
<reference evidence="2 3" key="1">
    <citation type="submission" date="2014-03" db="EMBL/GenBank/DDBJ databases">
        <title>Genome sequence of the diesel-degrader and plant-growth promoter Acinetobacter oleivorans PF-1 isolated from the roots of poplar tree.</title>
        <authorList>
            <person name="Gkorezis P."/>
            <person name="van Hamme J."/>
            <person name="Rineau F."/>
            <person name="Vangronsveld J."/>
            <person name="Francetti A."/>
        </authorList>
    </citation>
    <scope>NUCLEOTIDE SEQUENCE [LARGE SCALE GENOMIC DNA]</scope>
    <source>
        <strain evidence="2 3">PF1</strain>
    </source>
</reference>
<evidence type="ECO:0000313" key="3">
    <source>
        <dbReference type="Proteomes" id="UP000031012"/>
    </source>
</evidence>
<feature type="domain" description="Cysteine-rich CPCC" evidence="1">
    <location>
        <begin position="5"/>
        <end position="80"/>
    </location>
</feature>
<evidence type="ECO:0000259" key="1">
    <source>
        <dbReference type="Pfam" id="PF14206"/>
    </source>
</evidence>
<evidence type="ECO:0000313" key="2">
    <source>
        <dbReference type="EMBL" id="KHN67482.1"/>
    </source>
</evidence>
<proteinExistence type="predicted"/>
<dbReference type="Pfam" id="PF14206">
    <property type="entry name" value="Cys_rich_CPCC"/>
    <property type="match status" value="1"/>
</dbReference>
<dbReference type="AlphaFoldDB" id="A0A0B2UEK3"/>
<comment type="caution">
    <text evidence="2">The sequence shown here is derived from an EMBL/GenBank/DDBJ whole genome shotgun (WGS) entry which is preliminary data.</text>
</comment>
<sequence length="84" mass="9779">MNNKYPCLCCGYLTKDEPPNGSYDICPVCFWEDDPVQSEDHEFSGGANVPSLNESRKNFKEYGAIDKQFIRYVRLPYENEMIEE</sequence>
<organism evidence="2 3">
    <name type="scientific">Acinetobacter oleivorans</name>
    <dbReference type="NCBI Taxonomy" id="1148157"/>
    <lineage>
        <taxon>Bacteria</taxon>
        <taxon>Pseudomonadati</taxon>
        <taxon>Pseudomonadota</taxon>
        <taxon>Gammaproteobacteria</taxon>
        <taxon>Moraxellales</taxon>
        <taxon>Moraxellaceae</taxon>
        <taxon>Acinetobacter</taxon>
    </lineage>
</organism>
<accession>A0A0B2UEK3</accession>
<dbReference type="GO" id="GO:0016787">
    <property type="term" value="F:hydrolase activity"/>
    <property type="evidence" value="ECO:0007669"/>
    <property type="project" value="UniProtKB-KW"/>
</dbReference>
<gene>
    <name evidence="2" type="ORF">DH17_12505</name>
</gene>
<name>A0A0B2UEK3_9GAMM</name>
<keyword evidence="2" id="KW-0378">Hydrolase</keyword>
<dbReference type="EMBL" id="JHQK01000004">
    <property type="protein sequence ID" value="KHN67482.1"/>
    <property type="molecule type" value="Genomic_DNA"/>
</dbReference>
<dbReference type="InterPro" id="IPR025983">
    <property type="entry name" value="Cys_rich_CPCC"/>
</dbReference>